<feature type="chain" id="PRO_5045924656" evidence="7">
    <location>
        <begin position="31"/>
        <end position="686"/>
    </location>
</feature>
<dbReference type="InterPro" id="IPR023828">
    <property type="entry name" value="Peptidase_S8_Ser-AS"/>
</dbReference>
<evidence type="ECO:0000256" key="1">
    <source>
        <dbReference type="ARBA" id="ARBA00011073"/>
    </source>
</evidence>
<feature type="active site" description="Charge relay system" evidence="5">
    <location>
        <position position="197"/>
    </location>
</feature>
<dbReference type="InterPro" id="IPR050131">
    <property type="entry name" value="Peptidase_S8_subtilisin-like"/>
</dbReference>
<evidence type="ECO:0000256" key="7">
    <source>
        <dbReference type="SAM" id="SignalP"/>
    </source>
</evidence>
<dbReference type="SUPFAM" id="SSF52743">
    <property type="entry name" value="Subtilisin-like"/>
    <property type="match status" value="1"/>
</dbReference>
<dbReference type="PROSITE" id="PS51892">
    <property type="entry name" value="SUBTILASE"/>
    <property type="match status" value="1"/>
</dbReference>
<dbReference type="InterPro" id="IPR000209">
    <property type="entry name" value="Peptidase_S8/S53_dom"/>
</dbReference>
<dbReference type="InterPro" id="IPR015500">
    <property type="entry name" value="Peptidase_S8_subtilisin-rel"/>
</dbReference>
<dbReference type="SUPFAM" id="SSF89260">
    <property type="entry name" value="Collagen-binding domain"/>
    <property type="match status" value="1"/>
</dbReference>
<dbReference type="Gene3D" id="2.10.10.20">
    <property type="entry name" value="Carbohydrate-binding module superfamily 5/12"/>
    <property type="match status" value="1"/>
</dbReference>
<dbReference type="Gene3D" id="3.40.50.200">
    <property type="entry name" value="Peptidase S8/S53 domain"/>
    <property type="match status" value="1"/>
</dbReference>
<gene>
    <name evidence="9" type="ORF">ABVT43_18085</name>
</gene>
<dbReference type="PRINTS" id="PR00723">
    <property type="entry name" value="SUBTILISIN"/>
</dbReference>
<dbReference type="Pfam" id="PF04151">
    <property type="entry name" value="PPC"/>
    <property type="match status" value="2"/>
</dbReference>
<evidence type="ECO:0000256" key="2">
    <source>
        <dbReference type="ARBA" id="ARBA00022670"/>
    </source>
</evidence>
<dbReference type="CDD" id="cd12215">
    <property type="entry name" value="ChiC_BD"/>
    <property type="match status" value="1"/>
</dbReference>
<dbReference type="Pfam" id="PF05922">
    <property type="entry name" value="Inhibitor_I9"/>
    <property type="match status" value="1"/>
</dbReference>
<evidence type="ECO:0000259" key="8">
    <source>
        <dbReference type="SMART" id="SM00495"/>
    </source>
</evidence>
<feature type="active site" description="Charge relay system" evidence="5">
    <location>
        <position position="164"/>
    </location>
</feature>
<comment type="caution">
    <text evidence="9">The sequence shown here is derived from an EMBL/GenBank/DDBJ whole genome shotgun (WGS) entry which is preliminary data.</text>
</comment>
<dbReference type="Proteomes" id="UP001548189">
    <property type="component" value="Unassembled WGS sequence"/>
</dbReference>
<dbReference type="PANTHER" id="PTHR43806">
    <property type="entry name" value="PEPTIDASE S8"/>
    <property type="match status" value="1"/>
</dbReference>
<dbReference type="PROSITE" id="PS00138">
    <property type="entry name" value="SUBTILASE_SER"/>
    <property type="match status" value="1"/>
</dbReference>
<dbReference type="InterPro" id="IPR010259">
    <property type="entry name" value="S8pro/Inhibitor_I9"/>
</dbReference>
<organism evidence="9 10">
    <name type="scientific">Aliikangiella maris</name>
    <dbReference type="NCBI Taxonomy" id="3162458"/>
    <lineage>
        <taxon>Bacteria</taxon>
        <taxon>Pseudomonadati</taxon>
        <taxon>Pseudomonadota</taxon>
        <taxon>Gammaproteobacteria</taxon>
        <taxon>Oceanospirillales</taxon>
        <taxon>Pleioneaceae</taxon>
        <taxon>Aliikangiella</taxon>
    </lineage>
</organism>
<feature type="domain" description="Chitin-binding type-3" evidence="8">
    <location>
        <begin position="639"/>
        <end position="682"/>
    </location>
</feature>
<dbReference type="EMBL" id="JBEVCJ010000033">
    <property type="protein sequence ID" value="MET1257058.1"/>
    <property type="molecule type" value="Genomic_DNA"/>
</dbReference>
<dbReference type="InterPro" id="IPR034193">
    <property type="entry name" value="PCSK9_ProteinaseK-like"/>
</dbReference>
<comment type="similarity">
    <text evidence="1 5 6">Belongs to the peptidase S8 family.</text>
</comment>
<dbReference type="SUPFAM" id="SSF51055">
    <property type="entry name" value="Carbohydrate binding domain"/>
    <property type="match status" value="1"/>
</dbReference>
<sequence>MTTSSKNKQWKLIPTALGVAGVLGAGTALAQAPVYQLDAENRIQDQYIVVLKQDAALTSGATAQQYVTSFANNVQRNLGVKVKRQYSKALLGAAVKADNAQLESLRNNPNVAYIEADTIVSVAGSQYNPPSWGLDRVDQANLPMDDTYNYPENAGEGVHVYILDTGIYANHPDFSGRVGNGADFIDNDNTPQDCQGHGTHVAGTAVGTSYGVAKKATVHAVRVLGCDGTGSWSGIIAGMDWVAENAQQPAVANMSLGGGTNSSVDQATANLVSAGVVTVVAAGNNRANACNYSPARVDSAITVGASTENDGRVNNSQWGSNYGSCVDIFAPGINIVSASHNSNGSRTMGGTSMASPHVAGAAAIHLQSNPNSSPSQTFQALLNGATSGVLSDLAGSPNKLLRVGEGDDPGCEPNCPTDEVLENGKPIADLSASKGQELFFSFSVPTEATDISVAISGGSGDADMYVLKGSKPTNDQYDCRPYKEGNEESCTLESGGEYWVRLHAYSAFSGVTLTGSYADNCEKDCTPPPPPPGQLKDGEAVQISGQADEKAYFTFVVPSGKTGSITTSGGNGDLDLYVKLGSEPTMDSYDCRPYKEGNSEACNLNQAGTYHIMVHAYSAYSGASIVGKLDSSSNTCQGIPAWNSSTSYSAGDEVIYQGKRYKANTNVFYFSPATNYGYWTLVSNCQ</sequence>
<dbReference type="InterPro" id="IPR023827">
    <property type="entry name" value="Peptidase_S8_Asp-AS"/>
</dbReference>
<dbReference type="RefSeq" id="WP_353897641.1">
    <property type="nucleotide sequence ID" value="NZ_JBEVCJ010000033.1"/>
</dbReference>
<feature type="signal peptide" evidence="7">
    <location>
        <begin position="1"/>
        <end position="30"/>
    </location>
</feature>
<keyword evidence="3 5" id="KW-0378">Hydrolase</keyword>
<dbReference type="Pfam" id="PF00082">
    <property type="entry name" value="Peptidase_S8"/>
    <property type="match status" value="1"/>
</dbReference>
<dbReference type="InterPro" id="IPR007280">
    <property type="entry name" value="Peptidase_C_arc/bac"/>
</dbReference>
<dbReference type="PANTHER" id="PTHR43806:SF11">
    <property type="entry name" value="CEREVISIN-RELATED"/>
    <property type="match status" value="1"/>
</dbReference>
<keyword evidence="10" id="KW-1185">Reference proteome</keyword>
<dbReference type="InterPro" id="IPR036573">
    <property type="entry name" value="CBM_sf_5/12"/>
</dbReference>
<protein>
    <submittedName>
        <fullName evidence="9">S8 family serine peptidase</fullName>
    </submittedName>
</protein>
<evidence type="ECO:0000256" key="3">
    <source>
        <dbReference type="ARBA" id="ARBA00022801"/>
    </source>
</evidence>
<feature type="active site" description="Charge relay system" evidence="5">
    <location>
        <position position="352"/>
    </location>
</feature>
<keyword evidence="7" id="KW-0732">Signal</keyword>
<evidence type="ECO:0000256" key="6">
    <source>
        <dbReference type="RuleBase" id="RU003355"/>
    </source>
</evidence>
<dbReference type="SMART" id="SM00495">
    <property type="entry name" value="ChtBD3"/>
    <property type="match status" value="1"/>
</dbReference>
<reference evidence="9 10" key="1">
    <citation type="submission" date="2024-06" db="EMBL/GenBank/DDBJ databases">
        <authorList>
            <person name="Li F."/>
        </authorList>
    </citation>
    <scope>NUCLEOTIDE SEQUENCE [LARGE SCALE GENOMIC DNA]</scope>
    <source>
        <strain evidence="9 10">GXAS 311</strain>
    </source>
</reference>
<dbReference type="CDD" id="cd04077">
    <property type="entry name" value="Peptidases_S8_PCSK9_ProteinaseK_like"/>
    <property type="match status" value="1"/>
</dbReference>
<dbReference type="InterPro" id="IPR022398">
    <property type="entry name" value="Peptidase_S8_His-AS"/>
</dbReference>
<evidence type="ECO:0000256" key="5">
    <source>
        <dbReference type="PROSITE-ProRule" id="PRU01240"/>
    </source>
</evidence>
<keyword evidence="2 5" id="KW-0645">Protease</keyword>
<proteinExistence type="inferred from homology"/>
<evidence type="ECO:0000313" key="9">
    <source>
        <dbReference type="EMBL" id="MET1257058.1"/>
    </source>
</evidence>
<evidence type="ECO:0000256" key="4">
    <source>
        <dbReference type="ARBA" id="ARBA00022825"/>
    </source>
</evidence>
<keyword evidence="4 5" id="KW-0720">Serine protease</keyword>
<dbReference type="SUPFAM" id="SSF54897">
    <property type="entry name" value="Protease propeptides/inhibitors"/>
    <property type="match status" value="1"/>
</dbReference>
<dbReference type="PROSITE" id="PS00136">
    <property type="entry name" value="SUBTILASE_ASP"/>
    <property type="match status" value="1"/>
</dbReference>
<dbReference type="Gene3D" id="3.30.70.80">
    <property type="entry name" value="Peptidase S8 propeptide/proteinase inhibitor I9"/>
    <property type="match status" value="1"/>
</dbReference>
<dbReference type="InterPro" id="IPR037045">
    <property type="entry name" value="S8pro/Inhibitor_I9_sf"/>
</dbReference>
<dbReference type="InterPro" id="IPR036852">
    <property type="entry name" value="Peptidase_S8/S53_dom_sf"/>
</dbReference>
<evidence type="ECO:0000313" key="10">
    <source>
        <dbReference type="Proteomes" id="UP001548189"/>
    </source>
</evidence>
<dbReference type="InterPro" id="IPR003610">
    <property type="entry name" value="CBM5/12"/>
</dbReference>
<accession>A0ABV2BYP5</accession>
<dbReference type="PROSITE" id="PS00137">
    <property type="entry name" value="SUBTILASE_HIS"/>
    <property type="match status" value="1"/>
</dbReference>
<name>A0ABV2BYP5_9GAMM</name>
<dbReference type="Gene3D" id="2.60.120.380">
    <property type="match status" value="2"/>
</dbReference>